<evidence type="ECO:0000313" key="6">
    <source>
        <dbReference type="EMBL" id="MBB3041687.1"/>
    </source>
</evidence>
<dbReference type="RefSeq" id="WP_183591565.1">
    <property type="nucleotide sequence ID" value="NZ_JACHWR010000001.1"/>
</dbReference>
<keyword evidence="1" id="KW-0813">Transport</keyword>
<protein>
    <submittedName>
        <fullName evidence="6">NitT/TauT family transport system ATP-binding protein</fullName>
    </submittedName>
</protein>
<dbReference type="SUPFAM" id="SSF52540">
    <property type="entry name" value="P-loop containing nucleoside triphosphate hydrolases"/>
    <property type="match status" value="1"/>
</dbReference>
<dbReference type="GO" id="GO:0016887">
    <property type="term" value="F:ATP hydrolysis activity"/>
    <property type="evidence" value="ECO:0007669"/>
    <property type="project" value="InterPro"/>
</dbReference>
<dbReference type="PROSITE" id="PS50893">
    <property type="entry name" value="ABC_TRANSPORTER_2"/>
    <property type="match status" value="1"/>
</dbReference>
<gene>
    <name evidence="6" type="ORF">FHU40_001488</name>
</gene>
<dbReference type="SMART" id="SM00382">
    <property type="entry name" value="AAA"/>
    <property type="match status" value="1"/>
</dbReference>
<dbReference type="AlphaFoldDB" id="A0A7W4Z099"/>
<feature type="region of interest" description="Disordered" evidence="4">
    <location>
        <begin position="263"/>
        <end position="286"/>
    </location>
</feature>
<evidence type="ECO:0000256" key="1">
    <source>
        <dbReference type="ARBA" id="ARBA00022448"/>
    </source>
</evidence>
<dbReference type="InterPro" id="IPR027417">
    <property type="entry name" value="P-loop_NTPase"/>
</dbReference>
<proteinExistence type="predicted"/>
<evidence type="ECO:0000256" key="4">
    <source>
        <dbReference type="SAM" id="MobiDB-lite"/>
    </source>
</evidence>
<dbReference type="InterPro" id="IPR050166">
    <property type="entry name" value="ABC_transporter_ATP-bind"/>
</dbReference>
<evidence type="ECO:0000259" key="5">
    <source>
        <dbReference type="PROSITE" id="PS50893"/>
    </source>
</evidence>
<accession>A0A7W4Z099</accession>
<feature type="domain" description="ABC transporter" evidence="5">
    <location>
        <begin position="14"/>
        <end position="250"/>
    </location>
</feature>
<dbReference type="Pfam" id="PF00005">
    <property type="entry name" value="ABC_tran"/>
    <property type="match status" value="1"/>
</dbReference>
<dbReference type="PANTHER" id="PTHR42788">
    <property type="entry name" value="TAURINE IMPORT ATP-BINDING PROTEIN-RELATED"/>
    <property type="match status" value="1"/>
</dbReference>
<sequence>MSAVRPTAPARASISVRGVTKRFEIPREPSFLALQEANLEVSPGEFLALVGPSGCGKSTLLRLMSGLIPPSEGEIWVGDTRVEGPQADFSTVFQSPRLLPWKTVEENVALPLRLGRRRATPAKREVRDRVAELLDLVQLSAFARRYPGELSGGMQQRVSIARSLVTSASILLMDEPFGALDAFTREYLNEELLSIWKATGRTIVFVTHDMDEAVFLADRVAVMGAQPGRIIDVIDIDLPRERDGGIRTEAAFFDSVRRVRKAMGSTGRRADPEPAPAAESTEGVHA</sequence>
<dbReference type="EMBL" id="JACHWR010000001">
    <property type="protein sequence ID" value="MBB3041687.1"/>
    <property type="molecule type" value="Genomic_DNA"/>
</dbReference>
<evidence type="ECO:0000256" key="3">
    <source>
        <dbReference type="ARBA" id="ARBA00022840"/>
    </source>
</evidence>
<dbReference type="InterPro" id="IPR017871">
    <property type="entry name" value="ABC_transporter-like_CS"/>
</dbReference>
<dbReference type="Proteomes" id="UP000589626">
    <property type="component" value="Unassembled WGS sequence"/>
</dbReference>
<dbReference type="InterPro" id="IPR003439">
    <property type="entry name" value="ABC_transporter-like_ATP-bd"/>
</dbReference>
<keyword evidence="7" id="KW-1185">Reference proteome</keyword>
<dbReference type="InterPro" id="IPR003593">
    <property type="entry name" value="AAA+_ATPase"/>
</dbReference>
<comment type="caution">
    <text evidence="6">The sequence shown here is derived from an EMBL/GenBank/DDBJ whole genome shotgun (WGS) entry which is preliminary data.</text>
</comment>
<evidence type="ECO:0000256" key="2">
    <source>
        <dbReference type="ARBA" id="ARBA00022741"/>
    </source>
</evidence>
<dbReference type="Gene3D" id="3.40.50.300">
    <property type="entry name" value="P-loop containing nucleotide triphosphate hydrolases"/>
    <property type="match status" value="1"/>
</dbReference>
<organism evidence="6 7">
    <name type="scientific">Nocardioides soli</name>
    <dbReference type="NCBI Taxonomy" id="1036020"/>
    <lineage>
        <taxon>Bacteria</taxon>
        <taxon>Bacillati</taxon>
        <taxon>Actinomycetota</taxon>
        <taxon>Actinomycetes</taxon>
        <taxon>Propionibacteriales</taxon>
        <taxon>Nocardioidaceae</taxon>
        <taxon>Nocardioides</taxon>
    </lineage>
</organism>
<name>A0A7W4Z099_9ACTN</name>
<dbReference type="GO" id="GO:0005524">
    <property type="term" value="F:ATP binding"/>
    <property type="evidence" value="ECO:0007669"/>
    <property type="project" value="UniProtKB-KW"/>
</dbReference>
<dbReference type="CDD" id="cd03293">
    <property type="entry name" value="ABC_NrtD_SsuB_transporters"/>
    <property type="match status" value="1"/>
</dbReference>
<keyword evidence="3 6" id="KW-0067">ATP-binding</keyword>
<reference evidence="6 7" key="1">
    <citation type="submission" date="2020-08" db="EMBL/GenBank/DDBJ databases">
        <title>Sequencing the genomes of 1000 actinobacteria strains.</title>
        <authorList>
            <person name="Klenk H.-P."/>
        </authorList>
    </citation>
    <scope>NUCLEOTIDE SEQUENCE [LARGE SCALE GENOMIC DNA]</scope>
    <source>
        <strain evidence="6 7">DSM 105498</strain>
    </source>
</reference>
<dbReference type="PROSITE" id="PS00211">
    <property type="entry name" value="ABC_TRANSPORTER_1"/>
    <property type="match status" value="1"/>
</dbReference>
<dbReference type="PANTHER" id="PTHR42788:SF13">
    <property type="entry name" value="ALIPHATIC SULFONATES IMPORT ATP-BINDING PROTEIN SSUB"/>
    <property type="match status" value="1"/>
</dbReference>
<keyword evidence="2" id="KW-0547">Nucleotide-binding</keyword>
<evidence type="ECO:0000313" key="7">
    <source>
        <dbReference type="Proteomes" id="UP000589626"/>
    </source>
</evidence>